<dbReference type="Proteomes" id="UP001165960">
    <property type="component" value="Unassembled WGS sequence"/>
</dbReference>
<evidence type="ECO:0000313" key="2">
    <source>
        <dbReference type="Proteomes" id="UP001165960"/>
    </source>
</evidence>
<organism evidence="1 2">
    <name type="scientific">Entomophthora muscae</name>
    <dbReference type="NCBI Taxonomy" id="34485"/>
    <lineage>
        <taxon>Eukaryota</taxon>
        <taxon>Fungi</taxon>
        <taxon>Fungi incertae sedis</taxon>
        <taxon>Zoopagomycota</taxon>
        <taxon>Entomophthoromycotina</taxon>
        <taxon>Entomophthoromycetes</taxon>
        <taxon>Entomophthorales</taxon>
        <taxon>Entomophthoraceae</taxon>
        <taxon>Entomophthora</taxon>
    </lineage>
</organism>
<gene>
    <name evidence="1" type="ORF">DSO57_1015605</name>
</gene>
<comment type="caution">
    <text evidence="1">The sequence shown here is derived from an EMBL/GenBank/DDBJ whole genome shotgun (WGS) entry which is preliminary data.</text>
</comment>
<protein>
    <submittedName>
        <fullName evidence="1">Uncharacterized protein</fullName>
    </submittedName>
</protein>
<dbReference type="EMBL" id="QTSX02005032">
    <property type="protein sequence ID" value="KAJ9061963.1"/>
    <property type="molecule type" value="Genomic_DNA"/>
</dbReference>
<evidence type="ECO:0000313" key="1">
    <source>
        <dbReference type="EMBL" id="KAJ9061963.1"/>
    </source>
</evidence>
<sequence>MFKSFQELPLSCIIDSRPGYGGAIKDSSVTECSRESSLLGKGMNAIDINSVPNSPIKRKPTKCDLAKRKRPLLSLKKDTPEETIHIGKDIILPVKRNLAPLHSVIVTISRAEFTSNKNFGVFSGINHFLLKAVINPSKVKEDVLLNSNIKGASNWELCIDTFPVLPEDGCFVNMTEYPVKKKGSLVQRELSKLSSSLITIERLN</sequence>
<keyword evidence="2" id="KW-1185">Reference proteome</keyword>
<name>A0ACC2SI40_9FUNG</name>
<accession>A0ACC2SI40</accession>
<reference evidence="1" key="1">
    <citation type="submission" date="2022-04" db="EMBL/GenBank/DDBJ databases">
        <title>Genome of the entomopathogenic fungus Entomophthora muscae.</title>
        <authorList>
            <person name="Elya C."/>
            <person name="Lovett B.R."/>
            <person name="Lee E."/>
            <person name="Macias A.M."/>
            <person name="Hajek A.E."/>
            <person name="De Bivort B.L."/>
            <person name="Kasson M.T."/>
            <person name="De Fine Licht H.H."/>
            <person name="Stajich J.E."/>
        </authorList>
    </citation>
    <scope>NUCLEOTIDE SEQUENCE</scope>
    <source>
        <strain evidence="1">Berkeley</strain>
    </source>
</reference>
<proteinExistence type="predicted"/>